<dbReference type="Proteomes" id="UP000658656">
    <property type="component" value="Unassembled WGS sequence"/>
</dbReference>
<evidence type="ECO:0000313" key="2">
    <source>
        <dbReference type="Proteomes" id="UP000658656"/>
    </source>
</evidence>
<organism evidence="1 2">
    <name type="scientific">Amycolatopsis bartoniae</name>
    <dbReference type="NCBI Taxonomy" id="941986"/>
    <lineage>
        <taxon>Bacteria</taxon>
        <taxon>Bacillati</taxon>
        <taxon>Actinomycetota</taxon>
        <taxon>Actinomycetes</taxon>
        <taxon>Pseudonocardiales</taxon>
        <taxon>Pseudonocardiaceae</taxon>
        <taxon>Amycolatopsis</taxon>
    </lineage>
</organism>
<dbReference type="EMBL" id="BNAV01000001">
    <property type="protein sequence ID" value="GHF34530.1"/>
    <property type="molecule type" value="Genomic_DNA"/>
</dbReference>
<reference evidence="1" key="1">
    <citation type="journal article" date="2014" name="Int. J. Syst. Evol. Microbiol.">
        <title>Complete genome sequence of Corynebacterium casei LMG S-19264T (=DSM 44701T), isolated from a smear-ripened cheese.</title>
        <authorList>
            <consortium name="US DOE Joint Genome Institute (JGI-PGF)"/>
            <person name="Walter F."/>
            <person name="Albersmeier A."/>
            <person name="Kalinowski J."/>
            <person name="Ruckert C."/>
        </authorList>
    </citation>
    <scope>NUCLEOTIDE SEQUENCE</scope>
    <source>
        <strain evidence="1">CGMCC 4.7679</strain>
    </source>
</reference>
<comment type="caution">
    <text evidence="1">The sequence shown here is derived from an EMBL/GenBank/DDBJ whole genome shotgun (WGS) entry which is preliminary data.</text>
</comment>
<proteinExistence type="predicted"/>
<protein>
    <recommendedName>
        <fullName evidence="3">AbrB/MazE/SpoVT family DNA-binding domain-containing protein</fullName>
    </recommendedName>
</protein>
<dbReference type="AlphaFoldDB" id="A0A8H9IMD2"/>
<evidence type="ECO:0008006" key="3">
    <source>
        <dbReference type="Google" id="ProtNLM"/>
    </source>
</evidence>
<name>A0A8H9IMD2_9PSEU</name>
<gene>
    <name evidence="1" type="ORF">GCM10017566_04040</name>
</gene>
<dbReference type="RefSeq" id="WP_229880250.1">
    <property type="nucleotide sequence ID" value="NZ_BNAV01000001.1"/>
</dbReference>
<keyword evidence="2" id="KW-1185">Reference proteome</keyword>
<evidence type="ECO:0000313" key="1">
    <source>
        <dbReference type="EMBL" id="GHF34530.1"/>
    </source>
</evidence>
<reference evidence="1" key="2">
    <citation type="submission" date="2020-09" db="EMBL/GenBank/DDBJ databases">
        <authorList>
            <person name="Sun Q."/>
            <person name="Zhou Y."/>
        </authorList>
    </citation>
    <scope>NUCLEOTIDE SEQUENCE</scope>
    <source>
        <strain evidence="1">CGMCC 4.7679</strain>
    </source>
</reference>
<sequence length="153" mass="16139">MTGPVITPLAVPSAAARAKIPIRAMGRRVLPLPTLATPRTCDVVYGLSAVDCRGRIADRAVVAALGWCPGTLLGIREAHGLLVVRPTPHGPVSVTPPGYLRLPAAIRHSSQLSPGDRLLLAAYPSHDLLIVHPPAALDELLTPHHRDLLAVIP</sequence>
<accession>A0A8H9IMD2</accession>